<dbReference type="InterPro" id="IPR000515">
    <property type="entry name" value="MetI-like"/>
</dbReference>
<dbReference type="EMBL" id="JADHEI010000036">
    <property type="protein sequence ID" value="MBF2735496.1"/>
    <property type="molecule type" value="Genomic_DNA"/>
</dbReference>
<protein>
    <submittedName>
        <fullName evidence="7">DUF3333 domain-containing protein</fullName>
    </submittedName>
</protein>
<dbReference type="Pfam" id="PF11812">
    <property type="entry name" value="DUF3333"/>
    <property type="match status" value="1"/>
</dbReference>
<accession>A0A930UGT3</accession>
<feature type="transmembrane region" description="Helical" evidence="5">
    <location>
        <begin position="245"/>
        <end position="267"/>
    </location>
</feature>
<evidence type="ECO:0000256" key="3">
    <source>
        <dbReference type="ARBA" id="ARBA00022989"/>
    </source>
</evidence>
<dbReference type="PROSITE" id="PS50928">
    <property type="entry name" value="ABC_TM1"/>
    <property type="match status" value="1"/>
</dbReference>
<feature type="domain" description="ABC transmembrane type-1" evidence="6">
    <location>
        <begin position="200"/>
        <end position="406"/>
    </location>
</feature>
<comment type="subcellular location">
    <subcellularLocation>
        <location evidence="1 5">Cell membrane</location>
        <topology evidence="1 5">Multi-pass membrane protein</topology>
    </subcellularLocation>
</comment>
<keyword evidence="2 5" id="KW-0812">Transmembrane</keyword>
<keyword evidence="5" id="KW-0813">Transport</keyword>
<dbReference type="GO" id="GO:0005886">
    <property type="term" value="C:plasma membrane"/>
    <property type="evidence" value="ECO:0007669"/>
    <property type="project" value="UniProtKB-SubCell"/>
</dbReference>
<feature type="transmembrane region" description="Helical" evidence="5">
    <location>
        <begin position="274"/>
        <end position="295"/>
    </location>
</feature>
<dbReference type="Pfam" id="PF00528">
    <property type="entry name" value="BPD_transp_1"/>
    <property type="match status" value="1"/>
</dbReference>
<evidence type="ECO:0000259" key="6">
    <source>
        <dbReference type="PROSITE" id="PS50928"/>
    </source>
</evidence>
<keyword evidence="8" id="KW-1185">Reference proteome</keyword>
<comment type="similarity">
    <text evidence="5">Belongs to the binding-protein-dependent transport system permease family.</text>
</comment>
<feature type="transmembrane region" description="Helical" evidence="5">
    <location>
        <begin position="20"/>
        <end position="43"/>
    </location>
</feature>
<comment type="caution">
    <text evidence="7">The sequence shown here is derived from an EMBL/GenBank/DDBJ whole genome shotgun (WGS) entry which is preliminary data.</text>
</comment>
<gene>
    <name evidence="7" type="ORF">ISN26_05400</name>
</gene>
<feature type="transmembrane region" description="Helical" evidence="5">
    <location>
        <begin position="317"/>
        <end position="341"/>
    </location>
</feature>
<evidence type="ECO:0000256" key="1">
    <source>
        <dbReference type="ARBA" id="ARBA00004651"/>
    </source>
</evidence>
<evidence type="ECO:0000256" key="4">
    <source>
        <dbReference type="ARBA" id="ARBA00023136"/>
    </source>
</evidence>
<evidence type="ECO:0000256" key="2">
    <source>
        <dbReference type="ARBA" id="ARBA00022692"/>
    </source>
</evidence>
<proteinExistence type="inferred from homology"/>
<feature type="transmembrane region" description="Helical" evidence="5">
    <location>
        <begin position="353"/>
        <end position="378"/>
    </location>
</feature>
<evidence type="ECO:0000313" key="7">
    <source>
        <dbReference type="EMBL" id="MBF2735496.1"/>
    </source>
</evidence>
<feature type="transmembrane region" description="Helical" evidence="5">
    <location>
        <begin position="204"/>
        <end position="225"/>
    </location>
</feature>
<keyword evidence="4 5" id="KW-0472">Membrane</keyword>
<evidence type="ECO:0000313" key="8">
    <source>
        <dbReference type="Proteomes" id="UP000604381"/>
    </source>
</evidence>
<organism evidence="7 8">
    <name type="scientific">Candidatus Amphirhobacter heronislandensis</name>
    <dbReference type="NCBI Taxonomy" id="1732024"/>
    <lineage>
        <taxon>Bacteria</taxon>
        <taxon>Pseudomonadati</taxon>
        <taxon>Pseudomonadota</taxon>
        <taxon>Gammaproteobacteria</taxon>
        <taxon>Candidatus Tethybacterales</taxon>
        <taxon>Candidatus Tethybacteraceae</taxon>
        <taxon>Candidatus Amphirhobacter</taxon>
    </lineage>
</organism>
<dbReference type="InterPro" id="IPR035906">
    <property type="entry name" value="MetI-like_sf"/>
</dbReference>
<dbReference type="CDD" id="cd06261">
    <property type="entry name" value="TM_PBP2"/>
    <property type="match status" value="1"/>
</dbReference>
<dbReference type="GO" id="GO:0055085">
    <property type="term" value="P:transmembrane transport"/>
    <property type="evidence" value="ECO:0007669"/>
    <property type="project" value="InterPro"/>
</dbReference>
<keyword evidence="3 5" id="KW-1133">Transmembrane helix</keyword>
<dbReference type="Gene3D" id="1.10.3720.10">
    <property type="entry name" value="MetI-like"/>
    <property type="match status" value="1"/>
</dbReference>
<dbReference type="Proteomes" id="UP000604381">
    <property type="component" value="Unassembled WGS sequence"/>
</dbReference>
<evidence type="ECO:0000256" key="5">
    <source>
        <dbReference type="RuleBase" id="RU363032"/>
    </source>
</evidence>
<dbReference type="SUPFAM" id="SSF161098">
    <property type="entry name" value="MetI-like"/>
    <property type="match status" value="1"/>
</dbReference>
<feature type="transmembrane region" description="Helical" evidence="5">
    <location>
        <begin position="390"/>
        <end position="410"/>
    </location>
</feature>
<sequence>MTEAVRPALARRYRQERLLVLAGKASIVIALLFLAGLLGNVAVNGWRALLRAEIQLPVHFDPAVIGAAGEHDALAYARLVKQAARADLAPDAGRKARKEAQQLLSFGAALQLRDAVAADPALVGATKEVWLPAASAAELHLKAFEALPGAAGRGLNLSERQATLLDRLHEEGRTALRFNGRFFTAGDSRDPEAAGIGGALMGSLLTLIVTLIATFPVGVGAAVYLELLAPRSRVFDFIEVNINNLAAVPSVIMGLLGLAVLIGVFGVSRSTPLVGGMVLGFLTLPTIIIAARAALKAVPDSLLHAALSLGATRLQGIVHQVLPAAMPGIMTGTIIGMAGALGETAPLLMVGMVAFVVAVPTGFGDVATALPVQIFLWADSPERGYVEKTALAICVLIAFLLAMNAAAIWLRRRFEKLL</sequence>
<reference evidence="7" key="1">
    <citation type="submission" date="2020-10" db="EMBL/GenBank/DDBJ databases">
        <title>An improved Amphimedon queenslandica hologenome assembly reveals how three proteobacterial symbionts can extend the metabolic phenotypic of their marine sponge host.</title>
        <authorList>
            <person name="Degnan B."/>
            <person name="Degnan S."/>
            <person name="Xiang X."/>
        </authorList>
    </citation>
    <scope>NUCLEOTIDE SEQUENCE</scope>
    <source>
        <strain evidence="7">AqS2</strain>
    </source>
</reference>
<name>A0A930UGT3_9GAMM</name>
<dbReference type="PANTHER" id="PTHR43470:SF5">
    <property type="entry name" value="PHOSPHATE TRANSPORT SYSTEM PERMEASE PROTEIN PSTA"/>
    <property type="match status" value="1"/>
</dbReference>
<dbReference type="InterPro" id="IPR024573">
    <property type="entry name" value="DUF3333"/>
</dbReference>
<dbReference type="PANTHER" id="PTHR43470">
    <property type="entry name" value="PHOSPHATE TRANSPORT SYSTEM PERMEASE PROTEIN PSTA-RELATED"/>
    <property type="match status" value="1"/>
</dbReference>
<dbReference type="AlphaFoldDB" id="A0A930UGT3"/>